<dbReference type="PANTHER" id="PTHR12170:SF2">
    <property type="entry name" value="E3 UBIQUITIN-PROTEIN TRANSFERASE MAEA"/>
    <property type="match status" value="1"/>
</dbReference>
<feature type="domain" description="CTLH" evidence="7">
    <location>
        <begin position="148"/>
        <end position="205"/>
    </location>
</feature>
<keyword evidence="5" id="KW-0862">Zinc</keyword>
<dbReference type="Proteomes" id="UP001300502">
    <property type="component" value="Unassembled WGS sequence"/>
</dbReference>
<dbReference type="EMBL" id="JANCYU010000010">
    <property type="protein sequence ID" value="KAK4522997.1"/>
    <property type="molecule type" value="Genomic_DNA"/>
</dbReference>
<protein>
    <recommendedName>
        <fullName evidence="11">Macrophage erythroblast attacher</fullName>
    </recommendedName>
</protein>
<dbReference type="SMART" id="SM00668">
    <property type="entry name" value="CTLH"/>
    <property type="match status" value="1"/>
</dbReference>
<dbReference type="InterPro" id="IPR045098">
    <property type="entry name" value="Fyv10_fam"/>
</dbReference>
<keyword evidence="4 6" id="KW-0863">Zinc-finger</keyword>
<dbReference type="InterPro" id="IPR024964">
    <property type="entry name" value="CTLH/CRA"/>
</dbReference>
<keyword evidence="10" id="KW-1185">Reference proteome</keyword>
<name>A0AAV9I523_9RHOD</name>
<organism evidence="9 10">
    <name type="scientific">Galdieria yellowstonensis</name>
    <dbReference type="NCBI Taxonomy" id="3028027"/>
    <lineage>
        <taxon>Eukaryota</taxon>
        <taxon>Rhodophyta</taxon>
        <taxon>Bangiophyceae</taxon>
        <taxon>Galdieriales</taxon>
        <taxon>Galdieriaceae</taxon>
        <taxon>Galdieria</taxon>
    </lineage>
</organism>
<dbReference type="InterPro" id="IPR013144">
    <property type="entry name" value="CRA_dom"/>
</dbReference>
<dbReference type="GO" id="GO:0061630">
    <property type="term" value="F:ubiquitin protein ligase activity"/>
    <property type="evidence" value="ECO:0007669"/>
    <property type="project" value="InterPro"/>
</dbReference>
<proteinExistence type="predicted"/>
<dbReference type="SMART" id="SM00757">
    <property type="entry name" value="CRA"/>
    <property type="match status" value="1"/>
</dbReference>
<comment type="caution">
    <text evidence="9">The sequence shown here is derived from an EMBL/GenBank/DDBJ whole genome shotgun (WGS) entry which is preliminary data.</text>
</comment>
<dbReference type="GO" id="GO:0008270">
    <property type="term" value="F:zinc ion binding"/>
    <property type="evidence" value="ECO:0007669"/>
    <property type="project" value="UniProtKB-KW"/>
</dbReference>
<evidence type="ECO:0000256" key="3">
    <source>
        <dbReference type="ARBA" id="ARBA00022723"/>
    </source>
</evidence>
<keyword evidence="3" id="KW-0479">Metal-binding</keyword>
<dbReference type="Pfam" id="PF10607">
    <property type="entry name" value="CTLH"/>
    <property type="match status" value="1"/>
</dbReference>
<dbReference type="PROSITE" id="PS51867">
    <property type="entry name" value="ZF_RING_GID"/>
    <property type="match status" value="1"/>
</dbReference>
<feature type="domain" description="RING-Gid-type" evidence="8">
    <location>
        <begin position="301"/>
        <end position="370"/>
    </location>
</feature>
<gene>
    <name evidence="9" type="ORF">GAYE_PCTG33G0887</name>
</gene>
<sequence length="387" mass="44663">MELESPFLHVPLETLSRNLKSLKKQVDKELEGIVQNVDTALNNTSTNSAQPWNTCLENIQQHLQQLSRWIAHFQSHDESALRLLSARLNFAKQLENNNFDNLEDKEQWWNHRRLYRLLVVHLLREGYTETAEKLVESTNVGDLVDLEVFKTTKSVVDALSRGDCSEALKWCAENRKKLQKMKSTLEFDLHVQVFVELRRQGKALEAIAYARKNLSNCPKEQLKQVQRVLTLLAFPESTNCEPYKQLYSRDRWKELIRAFRTEYYVLNGLTKDSLLEIVMKAGLSALKTSCCYSDDQRNVNCPVCNEPYRTLATELPFSHHVHSVLVCRMSGEIMDEHNPPMILPNGNAYSEKALKEMAERNGGKICDPQTGEIFDFPSDDIRKAFIM</sequence>
<evidence type="ECO:0000259" key="7">
    <source>
        <dbReference type="PROSITE" id="PS50897"/>
    </source>
</evidence>
<evidence type="ECO:0000256" key="1">
    <source>
        <dbReference type="ARBA" id="ARBA00004496"/>
    </source>
</evidence>
<evidence type="ECO:0008006" key="11">
    <source>
        <dbReference type="Google" id="ProtNLM"/>
    </source>
</evidence>
<evidence type="ECO:0000256" key="2">
    <source>
        <dbReference type="ARBA" id="ARBA00022490"/>
    </source>
</evidence>
<dbReference type="AlphaFoldDB" id="A0AAV9I523"/>
<dbReference type="GO" id="GO:0005737">
    <property type="term" value="C:cytoplasm"/>
    <property type="evidence" value="ECO:0007669"/>
    <property type="project" value="UniProtKB-SubCell"/>
</dbReference>
<comment type="subcellular location">
    <subcellularLocation>
        <location evidence="1">Cytoplasm</location>
    </subcellularLocation>
</comment>
<evidence type="ECO:0000256" key="5">
    <source>
        <dbReference type="ARBA" id="ARBA00022833"/>
    </source>
</evidence>
<dbReference type="InterPro" id="IPR006594">
    <property type="entry name" value="LisH"/>
</dbReference>
<evidence type="ECO:0000256" key="6">
    <source>
        <dbReference type="PROSITE-ProRule" id="PRU01215"/>
    </source>
</evidence>
<dbReference type="PROSITE" id="PS50897">
    <property type="entry name" value="CTLH"/>
    <property type="match status" value="1"/>
</dbReference>
<accession>A0AAV9I523</accession>
<keyword evidence="2" id="KW-0963">Cytoplasm</keyword>
<dbReference type="InterPro" id="IPR044063">
    <property type="entry name" value="ZF_RING_GID"/>
</dbReference>
<dbReference type="SMART" id="SM00667">
    <property type="entry name" value="LisH"/>
    <property type="match status" value="1"/>
</dbReference>
<dbReference type="GO" id="GO:0034657">
    <property type="term" value="C:GID complex"/>
    <property type="evidence" value="ECO:0007669"/>
    <property type="project" value="TreeGrafter"/>
</dbReference>
<evidence type="ECO:0000256" key="4">
    <source>
        <dbReference type="ARBA" id="ARBA00022771"/>
    </source>
</evidence>
<dbReference type="GO" id="GO:0043161">
    <property type="term" value="P:proteasome-mediated ubiquitin-dependent protein catabolic process"/>
    <property type="evidence" value="ECO:0007669"/>
    <property type="project" value="InterPro"/>
</dbReference>
<feature type="zinc finger region" description="RING-Gid-type" evidence="6">
    <location>
        <begin position="301"/>
        <end position="370"/>
    </location>
</feature>
<dbReference type="GO" id="GO:0005634">
    <property type="term" value="C:nucleus"/>
    <property type="evidence" value="ECO:0007669"/>
    <property type="project" value="TreeGrafter"/>
</dbReference>
<reference evidence="9 10" key="1">
    <citation type="submission" date="2022-07" db="EMBL/GenBank/DDBJ databases">
        <title>Genome-wide signatures of adaptation to extreme environments.</title>
        <authorList>
            <person name="Cho C.H."/>
            <person name="Yoon H.S."/>
        </authorList>
    </citation>
    <scope>NUCLEOTIDE SEQUENCE [LARGE SCALE GENOMIC DNA]</scope>
    <source>
        <strain evidence="9 10">108.79 E11</strain>
    </source>
</reference>
<evidence type="ECO:0000313" key="9">
    <source>
        <dbReference type="EMBL" id="KAK4522997.1"/>
    </source>
</evidence>
<dbReference type="PROSITE" id="PS50896">
    <property type="entry name" value="LISH"/>
    <property type="match status" value="1"/>
</dbReference>
<evidence type="ECO:0000313" key="10">
    <source>
        <dbReference type="Proteomes" id="UP001300502"/>
    </source>
</evidence>
<evidence type="ECO:0000259" key="8">
    <source>
        <dbReference type="PROSITE" id="PS51867"/>
    </source>
</evidence>
<dbReference type="PANTHER" id="PTHR12170">
    <property type="entry name" value="MACROPHAGE ERYTHROBLAST ATTACHER-RELATED"/>
    <property type="match status" value="1"/>
</dbReference>
<dbReference type="CDD" id="cd16659">
    <property type="entry name" value="RING-Ubox_Emp"/>
    <property type="match status" value="1"/>
</dbReference>
<dbReference type="InterPro" id="IPR006595">
    <property type="entry name" value="CTLH_C"/>
</dbReference>